<name>A0A2P2N558_RHIMU</name>
<dbReference type="EMBL" id="GGEC01057130">
    <property type="protein sequence ID" value="MBX37614.1"/>
    <property type="molecule type" value="Transcribed_RNA"/>
</dbReference>
<proteinExistence type="predicted"/>
<reference evidence="1" key="1">
    <citation type="submission" date="2018-02" db="EMBL/GenBank/DDBJ databases">
        <title>Rhizophora mucronata_Transcriptome.</title>
        <authorList>
            <person name="Meera S.P."/>
            <person name="Sreeshan A."/>
            <person name="Augustine A."/>
        </authorList>
    </citation>
    <scope>NUCLEOTIDE SEQUENCE</scope>
    <source>
        <tissue evidence="1">Leaf</tissue>
    </source>
</reference>
<accession>A0A2P2N558</accession>
<protein>
    <submittedName>
        <fullName evidence="1">Uncharacterized protein</fullName>
    </submittedName>
</protein>
<organism evidence="1">
    <name type="scientific">Rhizophora mucronata</name>
    <name type="common">Asiatic mangrove</name>
    <dbReference type="NCBI Taxonomy" id="61149"/>
    <lineage>
        <taxon>Eukaryota</taxon>
        <taxon>Viridiplantae</taxon>
        <taxon>Streptophyta</taxon>
        <taxon>Embryophyta</taxon>
        <taxon>Tracheophyta</taxon>
        <taxon>Spermatophyta</taxon>
        <taxon>Magnoliopsida</taxon>
        <taxon>eudicotyledons</taxon>
        <taxon>Gunneridae</taxon>
        <taxon>Pentapetalae</taxon>
        <taxon>rosids</taxon>
        <taxon>fabids</taxon>
        <taxon>Malpighiales</taxon>
        <taxon>Rhizophoraceae</taxon>
        <taxon>Rhizophora</taxon>
    </lineage>
</organism>
<evidence type="ECO:0000313" key="1">
    <source>
        <dbReference type="EMBL" id="MBX37614.1"/>
    </source>
</evidence>
<dbReference type="AlphaFoldDB" id="A0A2P2N558"/>
<sequence length="33" mass="4020">MLMRSEVWVERINVSFYMLYNNIKCNLLKNAIL</sequence>